<evidence type="ECO:0000256" key="1">
    <source>
        <dbReference type="ARBA" id="ARBA00004141"/>
    </source>
</evidence>
<dbReference type="InterPro" id="IPR032808">
    <property type="entry name" value="DoxX"/>
</dbReference>
<evidence type="ECO:0000256" key="5">
    <source>
        <dbReference type="SAM" id="Phobius"/>
    </source>
</evidence>
<organism evidence="6 7">
    <name type="scientific">Nonomuraea spiralis</name>
    <dbReference type="NCBI Taxonomy" id="46182"/>
    <lineage>
        <taxon>Bacteria</taxon>
        <taxon>Bacillati</taxon>
        <taxon>Actinomycetota</taxon>
        <taxon>Actinomycetes</taxon>
        <taxon>Streptosporangiales</taxon>
        <taxon>Streptosporangiaceae</taxon>
        <taxon>Nonomuraea</taxon>
    </lineage>
</organism>
<dbReference type="Pfam" id="PF13564">
    <property type="entry name" value="DoxX_2"/>
    <property type="match status" value="1"/>
</dbReference>
<keyword evidence="7" id="KW-1185">Reference proteome</keyword>
<keyword evidence="3 5" id="KW-1133">Transmembrane helix</keyword>
<feature type="transmembrane region" description="Helical" evidence="5">
    <location>
        <begin position="43"/>
        <end position="64"/>
    </location>
</feature>
<protein>
    <submittedName>
        <fullName evidence="6">DoxX family protein</fullName>
    </submittedName>
</protein>
<evidence type="ECO:0000313" key="6">
    <source>
        <dbReference type="EMBL" id="MFB9208727.1"/>
    </source>
</evidence>
<comment type="caution">
    <text evidence="6">The sequence shown here is derived from an EMBL/GenBank/DDBJ whole genome shotgun (WGS) entry which is preliminary data.</text>
</comment>
<evidence type="ECO:0000313" key="7">
    <source>
        <dbReference type="Proteomes" id="UP001589647"/>
    </source>
</evidence>
<reference evidence="6 7" key="1">
    <citation type="submission" date="2024-09" db="EMBL/GenBank/DDBJ databases">
        <authorList>
            <person name="Sun Q."/>
            <person name="Mori K."/>
        </authorList>
    </citation>
    <scope>NUCLEOTIDE SEQUENCE [LARGE SCALE GENOMIC DNA]</scope>
    <source>
        <strain evidence="6 7">CCM 3426</strain>
    </source>
</reference>
<sequence length="117" mass="11480">MFIAFAVLSVLLALAFAGAGYPKLSGQDAMAAQLGKLGVPAGFMRVIGALEILGAAGLIAGLWIEPLGVAAATGLALLMAGAVVTHVKARDAAKGTVPSLVLCILSVATLVLGLAGL</sequence>
<gene>
    <name evidence="6" type="ORF">ACFFV7_46620</name>
</gene>
<feature type="transmembrane region" description="Helical" evidence="5">
    <location>
        <begin position="95"/>
        <end position="115"/>
    </location>
</feature>
<dbReference type="Proteomes" id="UP001589647">
    <property type="component" value="Unassembled WGS sequence"/>
</dbReference>
<dbReference type="EMBL" id="JBHMEI010000078">
    <property type="protein sequence ID" value="MFB9208727.1"/>
    <property type="molecule type" value="Genomic_DNA"/>
</dbReference>
<accession>A0ABV5IVY2</accession>
<keyword evidence="2 5" id="KW-0812">Transmembrane</keyword>
<proteinExistence type="predicted"/>
<comment type="subcellular location">
    <subcellularLocation>
        <location evidence="1">Membrane</location>
        <topology evidence="1">Multi-pass membrane protein</topology>
    </subcellularLocation>
</comment>
<keyword evidence="4 5" id="KW-0472">Membrane</keyword>
<name>A0ABV5IVY2_9ACTN</name>
<evidence type="ECO:0000256" key="3">
    <source>
        <dbReference type="ARBA" id="ARBA00022989"/>
    </source>
</evidence>
<evidence type="ECO:0000256" key="2">
    <source>
        <dbReference type="ARBA" id="ARBA00022692"/>
    </source>
</evidence>
<evidence type="ECO:0000256" key="4">
    <source>
        <dbReference type="ARBA" id="ARBA00023136"/>
    </source>
</evidence>
<feature type="transmembrane region" description="Helical" evidence="5">
    <location>
        <begin position="69"/>
        <end position="89"/>
    </location>
</feature>
<dbReference type="RefSeq" id="WP_189647751.1">
    <property type="nucleotide sequence ID" value="NZ_BMRC01000005.1"/>
</dbReference>